<comment type="catalytic activity">
    <reaction evidence="14 15">
        <text>FMN + ATP + H(+) = FAD + diphosphate</text>
        <dbReference type="Rhea" id="RHEA:17237"/>
        <dbReference type="ChEBI" id="CHEBI:15378"/>
        <dbReference type="ChEBI" id="CHEBI:30616"/>
        <dbReference type="ChEBI" id="CHEBI:33019"/>
        <dbReference type="ChEBI" id="CHEBI:57692"/>
        <dbReference type="ChEBI" id="CHEBI:58210"/>
        <dbReference type="EC" id="2.7.7.2"/>
    </reaction>
</comment>
<evidence type="ECO:0000256" key="13">
    <source>
        <dbReference type="ARBA" id="ARBA00047880"/>
    </source>
</evidence>
<organism evidence="17 18">
    <name type="scientific">Aquicoccus porphyridii</name>
    <dbReference type="NCBI Taxonomy" id="1852029"/>
    <lineage>
        <taxon>Bacteria</taxon>
        <taxon>Pseudomonadati</taxon>
        <taxon>Pseudomonadota</taxon>
        <taxon>Alphaproteobacteria</taxon>
        <taxon>Rhodobacterales</taxon>
        <taxon>Paracoccaceae</taxon>
        <taxon>Aquicoccus</taxon>
    </lineage>
</organism>
<dbReference type="InterPro" id="IPR015864">
    <property type="entry name" value="FAD_synthase"/>
</dbReference>
<dbReference type="EC" id="2.7.7.2" evidence="15"/>
<dbReference type="GO" id="GO:0009231">
    <property type="term" value="P:riboflavin biosynthetic process"/>
    <property type="evidence" value="ECO:0007669"/>
    <property type="project" value="InterPro"/>
</dbReference>
<dbReference type="RefSeq" id="WP_111368517.1">
    <property type="nucleotide sequence ID" value="NZ_VINQ01000007.1"/>
</dbReference>
<comment type="function">
    <text evidence="1">Catalyzes the phosphorylation of riboflavin to FMN followed by the adenylation of FMN to FAD.</text>
</comment>
<feature type="domain" description="Riboflavin kinase" evidence="16">
    <location>
        <begin position="183"/>
        <end position="310"/>
    </location>
</feature>
<keyword evidence="6 15" id="KW-0808">Transferase</keyword>
<evidence type="ECO:0000313" key="17">
    <source>
        <dbReference type="EMBL" id="KAA0914851.1"/>
    </source>
</evidence>
<dbReference type="Proteomes" id="UP000325291">
    <property type="component" value="Unassembled WGS sequence"/>
</dbReference>
<reference evidence="17 18" key="1">
    <citation type="submission" date="2019-07" db="EMBL/GenBank/DDBJ databases">
        <title>Aquicoccus porphyridii gen. nov., sp. nov., isolated from a small marine red alga, Porphyridium marinum.</title>
        <authorList>
            <person name="Liu L."/>
        </authorList>
    </citation>
    <scope>NUCLEOTIDE SEQUENCE [LARGE SCALE GENOMIC DNA]</scope>
    <source>
        <strain evidence="17 18">L1 8-17</strain>
    </source>
</reference>
<comment type="similarity">
    <text evidence="15">Belongs to the ribF family.</text>
</comment>
<dbReference type="FunFam" id="3.40.50.620:FF:000021">
    <property type="entry name" value="Riboflavin biosynthesis protein"/>
    <property type="match status" value="1"/>
</dbReference>
<dbReference type="GO" id="GO:0005524">
    <property type="term" value="F:ATP binding"/>
    <property type="evidence" value="ECO:0007669"/>
    <property type="project" value="UniProtKB-UniRule"/>
</dbReference>
<dbReference type="GO" id="GO:0008531">
    <property type="term" value="F:riboflavin kinase activity"/>
    <property type="evidence" value="ECO:0007669"/>
    <property type="project" value="UniProtKB-UniRule"/>
</dbReference>
<keyword evidence="18" id="KW-1185">Reference proteome</keyword>
<dbReference type="PANTHER" id="PTHR22749">
    <property type="entry name" value="RIBOFLAVIN KINASE/FMN ADENYLYLTRANSFERASE"/>
    <property type="match status" value="1"/>
</dbReference>
<name>A0A5A9ZCE1_9RHOB</name>
<evidence type="ECO:0000256" key="5">
    <source>
        <dbReference type="ARBA" id="ARBA00022643"/>
    </source>
</evidence>
<dbReference type="InterPro" id="IPR023465">
    <property type="entry name" value="Riboflavin_kinase_dom_sf"/>
</dbReference>
<dbReference type="InterPro" id="IPR023468">
    <property type="entry name" value="Riboflavin_kinase"/>
</dbReference>
<keyword evidence="8 15" id="KW-0547">Nucleotide-binding</keyword>
<dbReference type="GO" id="GO:0009398">
    <property type="term" value="P:FMN biosynthetic process"/>
    <property type="evidence" value="ECO:0007669"/>
    <property type="project" value="UniProtKB-UniRule"/>
</dbReference>
<dbReference type="GO" id="GO:0006747">
    <property type="term" value="P:FAD biosynthetic process"/>
    <property type="evidence" value="ECO:0007669"/>
    <property type="project" value="UniProtKB-UniRule"/>
</dbReference>
<evidence type="ECO:0000256" key="9">
    <source>
        <dbReference type="ARBA" id="ARBA00022777"/>
    </source>
</evidence>
<dbReference type="UniPathway" id="UPA00276">
    <property type="reaction ID" value="UER00406"/>
</dbReference>
<comment type="caution">
    <text evidence="17">The sequence shown here is derived from an EMBL/GenBank/DDBJ whole genome shotgun (WGS) entry which is preliminary data.</text>
</comment>
<protein>
    <recommendedName>
        <fullName evidence="15">Riboflavin biosynthesis protein</fullName>
    </recommendedName>
    <domain>
        <recommendedName>
            <fullName evidence="15">Riboflavin kinase</fullName>
            <ecNumber evidence="15">2.7.1.26</ecNumber>
        </recommendedName>
        <alternativeName>
            <fullName evidence="15">Flavokinase</fullName>
        </alternativeName>
    </domain>
    <domain>
        <recommendedName>
            <fullName evidence="15">FMN adenylyltransferase</fullName>
            <ecNumber evidence="15">2.7.7.2</ecNumber>
        </recommendedName>
        <alternativeName>
            <fullName evidence="15">FAD pyrophosphorylase</fullName>
        </alternativeName>
        <alternativeName>
            <fullName evidence="15">FAD synthase</fullName>
        </alternativeName>
    </domain>
</protein>
<dbReference type="GO" id="GO:0003919">
    <property type="term" value="F:FMN adenylyltransferase activity"/>
    <property type="evidence" value="ECO:0007669"/>
    <property type="project" value="UniProtKB-UniRule"/>
</dbReference>
<keyword evidence="12" id="KW-0511">Multifunctional enzyme</keyword>
<dbReference type="Pfam" id="PF01687">
    <property type="entry name" value="Flavokinase"/>
    <property type="match status" value="1"/>
</dbReference>
<dbReference type="Gene3D" id="3.40.50.620">
    <property type="entry name" value="HUPs"/>
    <property type="match status" value="1"/>
</dbReference>
<evidence type="ECO:0000256" key="11">
    <source>
        <dbReference type="ARBA" id="ARBA00022840"/>
    </source>
</evidence>
<gene>
    <name evidence="17" type="ORF">FLO80_10775</name>
</gene>
<dbReference type="UniPathway" id="UPA00277">
    <property type="reaction ID" value="UER00407"/>
</dbReference>
<evidence type="ECO:0000256" key="7">
    <source>
        <dbReference type="ARBA" id="ARBA00022695"/>
    </source>
</evidence>
<evidence type="ECO:0000256" key="8">
    <source>
        <dbReference type="ARBA" id="ARBA00022741"/>
    </source>
</evidence>
<dbReference type="InterPro" id="IPR002606">
    <property type="entry name" value="Riboflavin_kinase_bac"/>
</dbReference>
<keyword evidence="4 15" id="KW-0285">Flavoprotein</keyword>
<evidence type="ECO:0000259" key="16">
    <source>
        <dbReference type="SMART" id="SM00904"/>
    </source>
</evidence>
<dbReference type="SUPFAM" id="SSF52374">
    <property type="entry name" value="Nucleotidylyl transferase"/>
    <property type="match status" value="1"/>
</dbReference>
<keyword evidence="11 15" id="KW-0067">ATP-binding</keyword>
<dbReference type="InterPro" id="IPR015865">
    <property type="entry name" value="Riboflavin_kinase_bac/euk"/>
</dbReference>
<dbReference type="Gene3D" id="2.40.30.30">
    <property type="entry name" value="Riboflavin kinase-like"/>
    <property type="match status" value="1"/>
</dbReference>
<comment type="pathway">
    <text evidence="2 15">Cofactor biosynthesis; FAD biosynthesis; FAD from FMN: step 1/1.</text>
</comment>
<dbReference type="EC" id="2.7.1.26" evidence="15"/>
<evidence type="ECO:0000256" key="2">
    <source>
        <dbReference type="ARBA" id="ARBA00004726"/>
    </source>
</evidence>
<evidence type="ECO:0000256" key="6">
    <source>
        <dbReference type="ARBA" id="ARBA00022679"/>
    </source>
</evidence>
<dbReference type="Pfam" id="PF06574">
    <property type="entry name" value="FAD_syn"/>
    <property type="match status" value="1"/>
</dbReference>
<comment type="pathway">
    <text evidence="3 15">Cofactor biosynthesis; FMN biosynthesis; FMN from riboflavin (ATP route): step 1/1.</text>
</comment>
<keyword evidence="10 15" id="KW-0274">FAD</keyword>
<dbReference type="NCBIfam" id="NF004160">
    <property type="entry name" value="PRK05627.1-3"/>
    <property type="match status" value="1"/>
</dbReference>
<evidence type="ECO:0000256" key="4">
    <source>
        <dbReference type="ARBA" id="ARBA00022630"/>
    </source>
</evidence>
<dbReference type="PANTHER" id="PTHR22749:SF6">
    <property type="entry name" value="RIBOFLAVIN KINASE"/>
    <property type="match status" value="1"/>
</dbReference>
<evidence type="ECO:0000313" key="18">
    <source>
        <dbReference type="Proteomes" id="UP000325291"/>
    </source>
</evidence>
<dbReference type="AlphaFoldDB" id="A0A5A9ZCE1"/>
<dbReference type="EMBL" id="VINQ01000007">
    <property type="protein sequence ID" value="KAA0914851.1"/>
    <property type="molecule type" value="Genomic_DNA"/>
</dbReference>
<dbReference type="SUPFAM" id="SSF82114">
    <property type="entry name" value="Riboflavin kinase-like"/>
    <property type="match status" value="1"/>
</dbReference>
<keyword evidence="7 15" id="KW-0548">Nucleotidyltransferase</keyword>
<evidence type="ECO:0000256" key="15">
    <source>
        <dbReference type="PIRNR" id="PIRNR004491"/>
    </source>
</evidence>
<evidence type="ECO:0000256" key="3">
    <source>
        <dbReference type="ARBA" id="ARBA00005201"/>
    </source>
</evidence>
<proteinExistence type="inferred from homology"/>
<comment type="catalytic activity">
    <reaction evidence="13 15">
        <text>riboflavin + ATP = FMN + ADP + H(+)</text>
        <dbReference type="Rhea" id="RHEA:14357"/>
        <dbReference type="ChEBI" id="CHEBI:15378"/>
        <dbReference type="ChEBI" id="CHEBI:30616"/>
        <dbReference type="ChEBI" id="CHEBI:57986"/>
        <dbReference type="ChEBI" id="CHEBI:58210"/>
        <dbReference type="ChEBI" id="CHEBI:456216"/>
        <dbReference type="EC" id="2.7.1.26"/>
    </reaction>
</comment>
<evidence type="ECO:0000256" key="14">
    <source>
        <dbReference type="ARBA" id="ARBA00049494"/>
    </source>
</evidence>
<dbReference type="NCBIfam" id="TIGR00083">
    <property type="entry name" value="ribF"/>
    <property type="match status" value="1"/>
</dbReference>
<evidence type="ECO:0000256" key="10">
    <source>
        <dbReference type="ARBA" id="ARBA00022827"/>
    </source>
</evidence>
<sequence length="312" mass="33624">MRIVRDHQFVSPADKGASAAIGNFDGVHLGHQSVIDIARAQGAKIGAPLGIVTFEPHPRQFFAPDAPPFRLTGSAARAHRLEKLGVERLYELNFNAALSSLTPEEFAARVIRDGLGLRHVVVGADFCFGKGRAGNADDLRAFGAEMDFGVTIAKLLEGDTGEVSSTAIRTALTEGRPHDAAAMLGHWHRIEGRVISGHQRGRELGYPTANMSIEGLHPPKFGVYAVLVDVLDGPHQGSYRGAASLGVRPMFNGEIPNLETYLFDFSGDLYGAALSVGLVEYLRPEEKFDSLDAFIAQMDADCARARDILAHP</sequence>
<accession>A0A5A9ZCE1</accession>
<evidence type="ECO:0000256" key="1">
    <source>
        <dbReference type="ARBA" id="ARBA00002121"/>
    </source>
</evidence>
<dbReference type="PIRSF" id="PIRSF004491">
    <property type="entry name" value="FAD_Synth"/>
    <property type="match status" value="1"/>
</dbReference>
<dbReference type="CDD" id="cd02064">
    <property type="entry name" value="FAD_synthetase_N"/>
    <property type="match status" value="1"/>
</dbReference>
<keyword evidence="9 15" id="KW-0418">Kinase</keyword>
<dbReference type="SMART" id="SM00904">
    <property type="entry name" value="Flavokinase"/>
    <property type="match status" value="1"/>
</dbReference>
<evidence type="ECO:0000256" key="12">
    <source>
        <dbReference type="ARBA" id="ARBA00023268"/>
    </source>
</evidence>
<keyword evidence="5 15" id="KW-0288">FMN</keyword>
<dbReference type="InterPro" id="IPR014729">
    <property type="entry name" value="Rossmann-like_a/b/a_fold"/>
</dbReference>